<organism evidence="11 12">
    <name type="scientific">Paenibacillus amylolyticus</name>
    <dbReference type="NCBI Taxonomy" id="1451"/>
    <lineage>
        <taxon>Bacteria</taxon>
        <taxon>Bacillati</taxon>
        <taxon>Bacillota</taxon>
        <taxon>Bacilli</taxon>
        <taxon>Bacillales</taxon>
        <taxon>Paenibacillaceae</taxon>
        <taxon>Paenibacillus</taxon>
    </lineage>
</organism>
<feature type="chain" id="PRO_5007148409" description="LamG-like jellyroll fold domain-containing protein" evidence="9">
    <location>
        <begin position="32"/>
        <end position="805"/>
    </location>
</feature>
<evidence type="ECO:0000256" key="4">
    <source>
        <dbReference type="ARBA" id="ARBA00022801"/>
    </source>
</evidence>
<dbReference type="Proteomes" id="UP000069697">
    <property type="component" value="Unassembled WGS sequence"/>
</dbReference>
<dbReference type="GO" id="GO:0004553">
    <property type="term" value="F:hydrolase activity, hydrolyzing O-glycosyl compounds"/>
    <property type="evidence" value="ECO:0007669"/>
    <property type="project" value="InterPro"/>
</dbReference>
<dbReference type="Pfam" id="PF20578">
    <property type="entry name" value="aBig_2"/>
    <property type="match status" value="1"/>
</dbReference>
<feature type="domain" description="LamG-like jellyroll fold" evidence="10">
    <location>
        <begin position="661"/>
        <end position="795"/>
    </location>
</feature>
<dbReference type="Gene3D" id="2.40.128.10">
    <property type="match status" value="1"/>
</dbReference>
<dbReference type="InterPro" id="IPR032291">
    <property type="entry name" value="Abn2_C"/>
</dbReference>
<dbReference type="InterPro" id="IPR046780">
    <property type="entry name" value="aBig_2"/>
</dbReference>
<dbReference type="InterPro" id="IPR013320">
    <property type="entry name" value="ConA-like_dom_sf"/>
</dbReference>
<dbReference type="SMART" id="SM00560">
    <property type="entry name" value="LamGL"/>
    <property type="match status" value="1"/>
</dbReference>
<feature type="active site" description="Proton acceptor" evidence="7">
    <location>
        <position position="62"/>
    </location>
</feature>
<evidence type="ECO:0000256" key="7">
    <source>
        <dbReference type="PIRSR" id="PIRSR606710-1"/>
    </source>
</evidence>
<evidence type="ECO:0000259" key="10">
    <source>
        <dbReference type="SMART" id="SM00560"/>
    </source>
</evidence>
<feature type="site" description="Important for catalytic activity, responsible for pKa modulation of the active site Glu and correct orientation of both the proton donor and substrate" evidence="8">
    <location>
        <position position="196"/>
    </location>
</feature>
<evidence type="ECO:0000256" key="3">
    <source>
        <dbReference type="ARBA" id="ARBA00022729"/>
    </source>
</evidence>
<dbReference type="Pfam" id="PF16369">
    <property type="entry name" value="GH43_C"/>
    <property type="match status" value="1"/>
</dbReference>
<comment type="pathway">
    <text evidence="1">Glycan metabolism; L-arabinan degradation.</text>
</comment>
<feature type="active site" description="Proton donor" evidence="7">
    <location>
        <position position="249"/>
    </location>
</feature>
<dbReference type="RefSeq" id="WP_062834209.1">
    <property type="nucleotide sequence ID" value="NZ_BCNV01000001.1"/>
</dbReference>
<dbReference type="AlphaFoldDB" id="A0A117I125"/>
<dbReference type="SUPFAM" id="SSF75005">
    <property type="entry name" value="Arabinanase/levansucrase/invertase"/>
    <property type="match status" value="1"/>
</dbReference>
<dbReference type="PANTHER" id="PTHR43301">
    <property type="entry name" value="ARABINAN ENDO-1,5-ALPHA-L-ARABINOSIDASE"/>
    <property type="match status" value="1"/>
</dbReference>
<gene>
    <name evidence="11" type="ORF">PAHA3_1584</name>
</gene>
<reference evidence="11 12" key="1">
    <citation type="journal article" date="2016" name="Genome Announc.">
        <title>Draft Genome Sequence of Paenibacillus amylolyticus Heshi-A3, Isolated from Fermented Rice Bran in a Japanese Fermented Seafood Dish.</title>
        <authorList>
            <person name="Akuzawa S."/>
            <person name="Nagaoka J."/>
            <person name="Kanekatsu M."/>
            <person name="Kubota E."/>
            <person name="Ohtake R."/>
            <person name="Suzuki T."/>
            <person name="Kanesaki Y."/>
        </authorList>
    </citation>
    <scope>NUCLEOTIDE SEQUENCE [LARGE SCALE GENOMIC DNA]</scope>
    <source>
        <strain evidence="11 12">Heshi-A3</strain>
    </source>
</reference>
<evidence type="ECO:0000256" key="8">
    <source>
        <dbReference type="PIRSR" id="PIRSR606710-2"/>
    </source>
</evidence>
<feature type="signal peptide" evidence="9">
    <location>
        <begin position="1"/>
        <end position="31"/>
    </location>
</feature>
<evidence type="ECO:0000256" key="1">
    <source>
        <dbReference type="ARBA" id="ARBA00004834"/>
    </source>
</evidence>
<evidence type="ECO:0000256" key="5">
    <source>
        <dbReference type="ARBA" id="ARBA00023157"/>
    </source>
</evidence>
<keyword evidence="6" id="KW-0326">Glycosidase</keyword>
<dbReference type="GO" id="GO:0005975">
    <property type="term" value="P:carbohydrate metabolic process"/>
    <property type="evidence" value="ECO:0007669"/>
    <property type="project" value="InterPro"/>
</dbReference>
<dbReference type="EMBL" id="BCNV01000001">
    <property type="protein sequence ID" value="GAS81510.1"/>
    <property type="molecule type" value="Genomic_DNA"/>
</dbReference>
<dbReference type="SUPFAM" id="SSF49899">
    <property type="entry name" value="Concanavalin A-like lectins/glucanases"/>
    <property type="match status" value="1"/>
</dbReference>
<dbReference type="InterPro" id="IPR006558">
    <property type="entry name" value="LamG-like"/>
</dbReference>
<reference evidence="12" key="2">
    <citation type="submission" date="2016-01" db="EMBL/GenBank/DDBJ databases">
        <title>Draft Genome Sequence of Paenibacillus amylolyticus Heshi-A3 that Was Isolated from Fermented Rice Bran with Aging Salted Mackerel, Which Was Named Heshiko as Traditional Fermented Seafood in Japan.</title>
        <authorList>
            <person name="Akuzawa S."/>
            <person name="Nakagawa J."/>
            <person name="Kanekatsu T."/>
            <person name="Kubota E."/>
            <person name="Ohtake R."/>
            <person name="Suzuki T."/>
            <person name="Kanesaki Y."/>
        </authorList>
    </citation>
    <scope>NUCLEOTIDE SEQUENCE [LARGE SCALE GENOMIC DNA]</scope>
    <source>
        <strain evidence="12">Heshi-A3</strain>
    </source>
</reference>
<keyword evidence="3 9" id="KW-0732">Signal</keyword>
<comment type="caution">
    <text evidence="11">The sequence shown here is derived from an EMBL/GenBank/DDBJ whole genome shotgun (WGS) entry which is preliminary data.</text>
</comment>
<dbReference type="Pfam" id="PF04616">
    <property type="entry name" value="Glyco_hydro_43"/>
    <property type="match status" value="1"/>
</dbReference>
<dbReference type="Pfam" id="PF13385">
    <property type="entry name" value="Laminin_G_3"/>
    <property type="match status" value="1"/>
</dbReference>
<dbReference type="InterPro" id="IPR050727">
    <property type="entry name" value="GH43_arabinanases"/>
</dbReference>
<dbReference type="InterPro" id="IPR023296">
    <property type="entry name" value="Glyco_hydro_beta-prop_sf"/>
</dbReference>
<keyword evidence="4" id="KW-0378">Hydrolase</keyword>
<protein>
    <recommendedName>
        <fullName evidence="10">LamG-like jellyroll fold domain-containing protein</fullName>
    </recommendedName>
</protein>
<dbReference type="PANTHER" id="PTHR43301:SF3">
    <property type="entry name" value="ARABINAN ENDO-1,5-ALPHA-L-ARABINOSIDASE A-RELATED"/>
    <property type="match status" value="1"/>
</dbReference>
<proteinExistence type="inferred from homology"/>
<sequence>MKRYWVRVLNISVLSTTLLTATTLAPVSVFANGSGATVGNSQTSITPIANPAPSFKNVSVHDPSVIKVDDTFYIFGSHLQVAKSKDFLNWDLVASGVTDNNPVVPNVTKEFAEALEWAQTDTLWAADVIQLADGKFYMYYNACKGDSPRSALGIAVADNIEGPYKDQGILLKSGMWDQISEDGTIYDATIHPNVVDPDVFYDKNGKLWMVYGSYSGGIFILEMDETTGKPLPNQGYGKKLTGGNHSRIEAPYMLYSPETDYYYLYLSYGGLGADGGYNIRVARSQTPDGPFLDAEGNDMINVKADKDKPLFDDRSIEPFGVKLMGNFLFERQIGDPGTGLGSGYVSPGHNSAYVDPETGKQFLIFHTRFPGRGEEHEVRVHEMHMNADGWPVVSPYRYAALGEDTTQLTTQDIAGQYQWVNHGKDITADIKPSQTVQFTADGQIHGAVTGTWSLGADNKVQITSNNVVYKGVFTHEWNSESQSTVLTFSALSSSGVAIWGSQGVERSDQDIVDAVKKDLSISNTDHVFFNLSLPTKGTSDAEITWKSSNTSALSATGVVQRPRAGKGDAKVKLTATIRKGTAASSKTFNVIIPQQAISPLLGEYTFEHKKLAKVAQDSSKNEYHGQAFNVVSSAAGGKNQAATFNGTDSFIQLPGLVTDTTDFTFSAWVNWDGGGSWQRIFDFGNGLTRHMFLTPSQHNGALQFTIHNEGRDQSLIAANPLPSKAWVHVAVTLQGDVGTLYVNGTSVASSSEITFNPKDLQVTEAYVGKSRYAADPFYKGSLDNVRVYDKALTAKEIQRQAKEKP</sequence>
<comment type="similarity">
    <text evidence="2">Belongs to the glycosyl hydrolase 43 family.</text>
</comment>
<evidence type="ECO:0000256" key="6">
    <source>
        <dbReference type="ARBA" id="ARBA00023295"/>
    </source>
</evidence>
<accession>A0A117I125</accession>
<dbReference type="Gene3D" id="2.60.120.200">
    <property type="match status" value="1"/>
</dbReference>
<dbReference type="InterPro" id="IPR006710">
    <property type="entry name" value="Glyco_hydro_43"/>
</dbReference>
<evidence type="ECO:0000313" key="11">
    <source>
        <dbReference type="EMBL" id="GAS81510.1"/>
    </source>
</evidence>
<evidence type="ECO:0000313" key="12">
    <source>
        <dbReference type="Proteomes" id="UP000069697"/>
    </source>
</evidence>
<evidence type="ECO:0000256" key="9">
    <source>
        <dbReference type="SAM" id="SignalP"/>
    </source>
</evidence>
<name>A0A117I125_PAEAM</name>
<dbReference type="Gene3D" id="2.115.10.20">
    <property type="entry name" value="Glycosyl hydrolase domain, family 43"/>
    <property type="match status" value="1"/>
</dbReference>
<evidence type="ECO:0000256" key="2">
    <source>
        <dbReference type="ARBA" id="ARBA00009865"/>
    </source>
</evidence>
<dbReference type="CDD" id="cd18832">
    <property type="entry name" value="GH43_GsAbnA-like"/>
    <property type="match status" value="1"/>
</dbReference>
<keyword evidence="5" id="KW-1015">Disulfide bond</keyword>